<dbReference type="GO" id="GO:0004553">
    <property type="term" value="F:hydrolase activity, hydrolyzing O-glycosyl compounds"/>
    <property type="evidence" value="ECO:0007669"/>
    <property type="project" value="InterPro"/>
</dbReference>
<accession>A0A084QDP5</accession>
<dbReference type="InParanoid" id="A0A084QDP5"/>
<dbReference type="InterPro" id="IPR000757">
    <property type="entry name" value="Beta-glucanase-like"/>
</dbReference>
<evidence type="ECO:0000313" key="2">
    <source>
        <dbReference type="EMBL" id="KFA62080.1"/>
    </source>
</evidence>
<protein>
    <recommendedName>
        <fullName evidence="1">GH16 domain-containing protein</fullName>
    </recommendedName>
</protein>
<sequence length="218" mass="23740">MRPNSQLLGGIFSLVDLWVSILDKHFKPPGTLSGPIQTDNDSLALAATALPVLSEIVVELWVVDPTVGAEELISRPLCMRSASLALGSLAAAGLTSHKYLLMGRVSVVMQVVNGDGMLTLVNLDSDTKPPIAVASHGRPSSITLFRGRVPLRASPTGTFHTYTVVWIHNLFILSLDEYVHHVIQHEKMPWTEIPTEVKLAVRATTWPNKAADDFGKEM</sequence>
<dbReference type="Pfam" id="PF00722">
    <property type="entry name" value="Glyco_hydro_16"/>
    <property type="match status" value="1"/>
</dbReference>
<dbReference type="HOGENOM" id="CLU_1066245_0_0_1"/>
<proteinExistence type="predicted"/>
<dbReference type="SUPFAM" id="SSF49899">
    <property type="entry name" value="Concanavalin A-like lectins/glucanases"/>
    <property type="match status" value="1"/>
</dbReference>
<dbReference type="GO" id="GO:0005975">
    <property type="term" value="P:carbohydrate metabolic process"/>
    <property type="evidence" value="ECO:0007669"/>
    <property type="project" value="InterPro"/>
</dbReference>
<reference evidence="2 3" key="1">
    <citation type="journal article" date="2014" name="BMC Genomics">
        <title>Comparative genome sequencing reveals chemotype-specific gene clusters in the toxigenic black mold Stachybotrys.</title>
        <authorList>
            <person name="Semeiks J."/>
            <person name="Borek D."/>
            <person name="Otwinowski Z."/>
            <person name="Grishin N.V."/>
        </authorList>
    </citation>
    <scope>NUCLEOTIDE SEQUENCE [LARGE SCALE GENOMIC DNA]</scope>
    <source>
        <strain evidence="2 3">IBT 40285</strain>
    </source>
</reference>
<evidence type="ECO:0000313" key="3">
    <source>
        <dbReference type="Proteomes" id="UP000028524"/>
    </source>
</evidence>
<dbReference type="OrthoDB" id="10356891at2759"/>
<evidence type="ECO:0000259" key="1">
    <source>
        <dbReference type="Pfam" id="PF00722"/>
    </source>
</evidence>
<feature type="domain" description="GH16" evidence="1">
    <location>
        <begin position="147"/>
        <end position="210"/>
    </location>
</feature>
<gene>
    <name evidence="2" type="ORF">S40285_09961</name>
</gene>
<dbReference type="EMBL" id="KL660818">
    <property type="protein sequence ID" value="KFA62080.1"/>
    <property type="molecule type" value="Genomic_DNA"/>
</dbReference>
<dbReference type="AlphaFoldDB" id="A0A084QDP5"/>
<keyword evidence="3" id="KW-1185">Reference proteome</keyword>
<dbReference type="InterPro" id="IPR013320">
    <property type="entry name" value="ConA-like_dom_sf"/>
</dbReference>
<name>A0A084QDP5_STAC4</name>
<organism evidence="2 3">
    <name type="scientific">Stachybotrys chlorohalonatus (strain IBT 40285)</name>
    <dbReference type="NCBI Taxonomy" id="1283841"/>
    <lineage>
        <taxon>Eukaryota</taxon>
        <taxon>Fungi</taxon>
        <taxon>Dikarya</taxon>
        <taxon>Ascomycota</taxon>
        <taxon>Pezizomycotina</taxon>
        <taxon>Sordariomycetes</taxon>
        <taxon>Hypocreomycetidae</taxon>
        <taxon>Hypocreales</taxon>
        <taxon>Stachybotryaceae</taxon>
        <taxon>Stachybotrys</taxon>
    </lineage>
</organism>
<dbReference type="Proteomes" id="UP000028524">
    <property type="component" value="Unassembled WGS sequence"/>
</dbReference>